<dbReference type="Proteomes" id="UP000196027">
    <property type="component" value="Chromosome"/>
</dbReference>
<dbReference type="Pfam" id="PF13609">
    <property type="entry name" value="Porin_4"/>
    <property type="match status" value="1"/>
</dbReference>
<dbReference type="GO" id="GO:0016020">
    <property type="term" value="C:membrane"/>
    <property type="evidence" value="ECO:0007669"/>
    <property type="project" value="InterPro"/>
</dbReference>
<dbReference type="GO" id="GO:0015288">
    <property type="term" value="F:porin activity"/>
    <property type="evidence" value="ECO:0007669"/>
    <property type="project" value="InterPro"/>
</dbReference>
<reference evidence="2 3" key="1">
    <citation type="submission" date="2017-05" db="EMBL/GenBank/DDBJ databases">
        <title>Genomic insights into alkan degradation activity of Oleiphilus messinensis.</title>
        <authorList>
            <person name="Kozyavkin S.A."/>
            <person name="Slesarev A.I."/>
            <person name="Golyshin P.N."/>
            <person name="Korzhenkov A."/>
            <person name="Golyshina O.N."/>
            <person name="Toshchakov S.V."/>
        </authorList>
    </citation>
    <scope>NUCLEOTIDE SEQUENCE [LARGE SCALE GENOMIC DNA]</scope>
    <source>
        <strain evidence="2 3">ME102</strain>
    </source>
</reference>
<sequence>MLNRSSIDFSQACCKKKVRAPQIGDTHWHAYIPAAILHVFLILLAQSAFAGNGSVSGFGRLIGGYLDQADVNYKTYNNSLSFDTSLIGLQGIYQFSEYFDVTAQVIWTPDNNRDSGLEWLYTSIKPTHNLNLKLGKLRTPFFALSEVLDVGFAYPWITPPEEVYINFVFNTFEGLDVRYDFSYEDLSGGIEIYYGRNDDKIRLNNLTIDSEVKDLFGLITEFNLFQFQIRATYHSGNVDLMLNETQRLRSALRDAGFINSAKSLSPAAEVDYYQFSVHYETLDYFVRTEIVHFNTEAGIYQDITGYYLTGGLYIDTLTLHLTYSQRKDSLNRAFIGEIPIGVDSTFDALAQAYDTTLQAREKEDVNSVTLGVRWDASPNLALKADVKHIKSRKGNNTITFSSQQNSEFDGKAFLFLFALETVF</sequence>
<proteinExistence type="predicted"/>
<evidence type="ECO:0000259" key="1">
    <source>
        <dbReference type="Pfam" id="PF13609"/>
    </source>
</evidence>
<dbReference type="OrthoDB" id="197869at2"/>
<dbReference type="RefSeq" id="WP_087459415.1">
    <property type="nucleotide sequence ID" value="NZ_CP021425.1"/>
</dbReference>
<dbReference type="AlphaFoldDB" id="A0A1Y0I321"/>
<dbReference type="EMBL" id="CP021425">
    <property type="protein sequence ID" value="ARU54186.1"/>
    <property type="molecule type" value="Genomic_DNA"/>
</dbReference>
<dbReference type="SUPFAM" id="SSF56935">
    <property type="entry name" value="Porins"/>
    <property type="match status" value="1"/>
</dbReference>
<organism evidence="2 3">
    <name type="scientific">Oleiphilus messinensis</name>
    <dbReference type="NCBI Taxonomy" id="141451"/>
    <lineage>
        <taxon>Bacteria</taxon>
        <taxon>Pseudomonadati</taxon>
        <taxon>Pseudomonadota</taxon>
        <taxon>Gammaproteobacteria</taxon>
        <taxon>Oceanospirillales</taxon>
        <taxon>Oleiphilaceae</taxon>
        <taxon>Oleiphilus</taxon>
    </lineage>
</organism>
<name>A0A1Y0I321_9GAMM</name>
<accession>A0A1Y0I321</accession>
<evidence type="ECO:0000313" key="2">
    <source>
        <dbReference type="EMBL" id="ARU54186.1"/>
    </source>
</evidence>
<keyword evidence="3" id="KW-1185">Reference proteome</keyword>
<evidence type="ECO:0000313" key="3">
    <source>
        <dbReference type="Proteomes" id="UP000196027"/>
    </source>
</evidence>
<feature type="domain" description="Porin" evidence="1">
    <location>
        <begin position="41"/>
        <end position="392"/>
    </location>
</feature>
<protein>
    <submittedName>
        <fullName evidence="2">Porin</fullName>
    </submittedName>
</protein>
<dbReference type="InterPro" id="IPR023614">
    <property type="entry name" value="Porin_dom_sf"/>
</dbReference>
<gene>
    <name evidence="2" type="ORF">OLMES_0077</name>
</gene>
<dbReference type="KEGG" id="ome:OLMES_0077"/>
<dbReference type="Gene3D" id="2.40.160.10">
    <property type="entry name" value="Porin"/>
    <property type="match status" value="1"/>
</dbReference>
<dbReference type="InterPro" id="IPR033900">
    <property type="entry name" value="Gram_neg_porin_domain"/>
</dbReference>